<proteinExistence type="predicted"/>
<evidence type="ECO:0000256" key="2">
    <source>
        <dbReference type="ARBA" id="ARBA00022679"/>
    </source>
</evidence>
<keyword evidence="4" id="KW-0418">Kinase</keyword>
<evidence type="ECO:0008006" key="10">
    <source>
        <dbReference type="Google" id="ProtNLM"/>
    </source>
</evidence>
<dbReference type="PANTHER" id="PTHR27002">
    <property type="entry name" value="RECEPTOR-LIKE SERINE/THREONINE-PROTEIN KINASE SD1-8"/>
    <property type="match status" value="1"/>
</dbReference>
<dbReference type="GO" id="GO:0005886">
    <property type="term" value="C:plasma membrane"/>
    <property type="evidence" value="ECO:0007669"/>
    <property type="project" value="TreeGrafter"/>
</dbReference>
<keyword evidence="7" id="KW-0472">Membrane</keyword>
<dbReference type="PANTHER" id="PTHR27002:SF1095">
    <property type="entry name" value="G-TYPE LECTIN S-RECEPTOR-LIKE SERINE_THREONINE-PROTEIN KINASE RKS1"/>
    <property type="match status" value="1"/>
</dbReference>
<feature type="compositionally biased region" description="Gly residues" evidence="6">
    <location>
        <begin position="167"/>
        <end position="183"/>
    </location>
</feature>
<organism evidence="8 9">
    <name type="scientific">Malus domestica</name>
    <name type="common">Apple</name>
    <name type="synonym">Pyrus malus</name>
    <dbReference type="NCBI Taxonomy" id="3750"/>
    <lineage>
        <taxon>Eukaryota</taxon>
        <taxon>Viridiplantae</taxon>
        <taxon>Streptophyta</taxon>
        <taxon>Embryophyta</taxon>
        <taxon>Tracheophyta</taxon>
        <taxon>Spermatophyta</taxon>
        <taxon>Magnoliopsida</taxon>
        <taxon>eudicotyledons</taxon>
        <taxon>Gunneridae</taxon>
        <taxon>Pentapetalae</taxon>
        <taxon>rosids</taxon>
        <taxon>fabids</taxon>
        <taxon>Rosales</taxon>
        <taxon>Rosaceae</taxon>
        <taxon>Amygdaloideae</taxon>
        <taxon>Maleae</taxon>
        <taxon>Malus</taxon>
    </lineage>
</organism>
<keyword evidence="9" id="KW-1185">Reference proteome</keyword>
<evidence type="ECO:0000256" key="5">
    <source>
        <dbReference type="ARBA" id="ARBA00022840"/>
    </source>
</evidence>
<dbReference type="Proteomes" id="UP000290289">
    <property type="component" value="Unassembled WGS sequence"/>
</dbReference>
<dbReference type="Gene3D" id="3.30.200.20">
    <property type="entry name" value="Phosphorylase Kinase, domain 1"/>
    <property type="match status" value="1"/>
</dbReference>
<reference evidence="8 9" key="1">
    <citation type="submission" date="2018-10" db="EMBL/GenBank/DDBJ databases">
        <title>A high-quality apple genome assembly.</title>
        <authorList>
            <person name="Hu J."/>
        </authorList>
    </citation>
    <scope>NUCLEOTIDE SEQUENCE [LARGE SCALE GENOMIC DNA]</scope>
    <source>
        <strain evidence="9">cv. HFTH1</strain>
        <tissue evidence="8">Young leaf</tissue>
    </source>
</reference>
<feature type="compositionally biased region" description="Basic and acidic residues" evidence="6">
    <location>
        <begin position="125"/>
        <end position="139"/>
    </location>
</feature>
<evidence type="ECO:0000256" key="3">
    <source>
        <dbReference type="ARBA" id="ARBA00022741"/>
    </source>
</evidence>
<evidence type="ECO:0000313" key="8">
    <source>
        <dbReference type="EMBL" id="RXI09551.1"/>
    </source>
</evidence>
<protein>
    <recommendedName>
        <fullName evidence="10">Protein kinase domain-containing protein</fullName>
    </recommendedName>
</protein>
<evidence type="ECO:0000256" key="6">
    <source>
        <dbReference type="SAM" id="MobiDB-lite"/>
    </source>
</evidence>
<keyword evidence="5" id="KW-0067">ATP-binding</keyword>
<keyword evidence="1" id="KW-0723">Serine/threonine-protein kinase</keyword>
<dbReference type="GO" id="GO:0004674">
    <property type="term" value="F:protein serine/threonine kinase activity"/>
    <property type="evidence" value="ECO:0007669"/>
    <property type="project" value="UniProtKB-KW"/>
</dbReference>
<sequence>MRLPQYKNKSGGGYFSGRRRLAIILVVSISVASLLILAVLCWFGKRSRKGRGGEPRFLNDPAASGVRSYEDLPIKNEVDEHRGDTDLPFFDLTTVVAATENFSSANKLGHGGFGTIYKKNKKKKEKGEGGGSRGERAPTRGELVSGGKKKKKEEGEGGWSRRERALAGGGNGQRAGGGGASGF</sequence>
<dbReference type="GO" id="GO:0005524">
    <property type="term" value="F:ATP binding"/>
    <property type="evidence" value="ECO:0007669"/>
    <property type="project" value="UniProtKB-KW"/>
</dbReference>
<feature type="compositionally biased region" description="Basic and acidic residues" evidence="6">
    <location>
        <begin position="152"/>
        <end position="165"/>
    </location>
</feature>
<keyword evidence="2" id="KW-0808">Transferase</keyword>
<dbReference type="EMBL" id="RDQH01000315">
    <property type="protein sequence ID" value="RXI09551.1"/>
    <property type="molecule type" value="Genomic_DNA"/>
</dbReference>
<accession>A0A498KR08</accession>
<dbReference type="AlphaFoldDB" id="A0A498KR08"/>
<feature type="region of interest" description="Disordered" evidence="6">
    <location>
        <begin position="120"/>
        <end position="183"/>
    </location>
</feature>
<evidence type="ECO:0000256" key="4">
    <source>
        <dbReference type="ARBA" id="ARBA00022777"/>
    </source>
</evidence>
<gene>
    <name evidence="8" type="ORF">DVH24_005504</name>
</gene>
<comment type="caution">
    <text evidence="8">The sequence shown here is derived from an EMBL/GenBank/DDBJ whole genome shotgun (WGS) entry which is preliminary data.</text>
</comment>
<name>A0A498KR08_MALDO</name>
<feature type="transmembrane region" description="Helical" evidence="7">
    <location>
        <begin position="20"/>
        <end position="43"/>
    </location>
</feature>
<evidence type="ECO:0000313" key="9">
    <source>
        <dbReference type="Proteomes" id="UP000290289"/>
    </source>
</evidence>
<keyword evidence="7" id="KW-1133">Transmembrane helix</keyword>
<keyword evidence="3" id="KW-0547">Nucleotide-binding</keyword>
<keyword evidence="7" id="KW-0812">Transmembrane</keyword>
<evidence type="ECO:0000256" key="1">
    <source>
        <dbReference type="ARBA" id="ARBA00022527"/>
    </source>
</evidence>
<evidence type="ECO:0000256" key="7">
    <source>
        <dbReference type="SAM" id="Phobius"/>
    </source>
</evidence>